<evidence type="ECO:0000259" key="4">
    <source>
        <dbReference type="PROSITE" id="PS51192"/>
    </source>
</evidence>
<dbReference type="InterPro" id="IPR027417">
    <property type="entry name" value="P-loop_NTPase"/>
</dbReference>
<protein>
    <recommendedName>
        <fullName evidence="4">Helicase ATP-binding domain-containing protein</fullName>
    </recommendedName>
</protein>
<dbReference type="InterPro" id="IPR000330">
    <property type="entry name" value="SNF2_N"/>
</dbReference>
<dbReference type="PROSITE" id="PS51192">
    <property type="entry name" value="HELICASE_ATP_BIND_1"/>
    <property type="match status" value="1"/>
</dbReference>
<dbReference type="SUPFAM" id="SSF52540">
    <property type="entry name" value="P-loop containing nucleoside triphosphate hydrolases"/>
    <property type="match status" value="1"/>
</dbReference>
<dbReference type="GO" id="GO:0005634">
    <property type="term" value="C:nucleus"/>
    <property type="evidence" value="ECO:0007669"/>
    <property type="project" value="UniProtKB-SubCell"/>
</dbReference>
<dbReference type="Pfam" id="PF00176">
    <property type="entry name" value="SNF2-rel_dom"/>
    <property type="match status" value="1"/>
</dbReference>
<dbReference type="PANTHER" id="PTHR45623:SF13">
    <property type="entry name" value="HELICASE PROTEIN MOM1"/>
    <property type="match status" value="1"/>
</dbReference>
<sequence>MTIRRSLQRQTARQPIDRPSFGLTPTMAAMTLGGTEFAGLSICDWDIKIEPNTFLSSSDSLSQWEAEFARLSPSVDIVVYNGNADTGKRICASEFYEEGGCVMLQVLLSSPEAVIEDIDMFSCIRWQSIVIDEYHQLSQKSIDLELIKILTTDSRILLLSGQIKDTSEYLNILSLLDFEHEYNKLRGLTSVKAENLAKLKERLSRFIAYGKHF</sequence>
<name>A0ABD3DD18_9LAMI</name>
<feature type="domain" description="Helicase ATP-binding" evidence="4">
    <location>
        <begin position="63"/>
        <end position="181"/>
    </location>
</feature>
<dbReference type="EMBL" id="JAVIJP010000018">
    <property type="protein sequence ID" value="KAL3639592.1"/>
    <property type="molecule type" value="Genomic_DNA"/>
</dbReference>
<reference evidence="6" key="1">
    <citation type="journal article" date="2024" name="IScience">
        <title>Strigolactones Initiate the Formation of Haustorium-like Structures in Castilleja.</title>
        <authorList>
            <person name="Buerger M."/>
            <person name="Peterson D."/>
            <person name="Chory J."/>
        </authorList>
    </citation>
    <scope>NUCLEOTIDE SEQUENCE [LARGE SCALE GENOMIC DNA]</scope>
</reference>
<gene>
    <name evidence="5" type="ORF">CASFOL_017499</name>
</gene>
<dbReference type="InterPro" id="IPR038718">
    <property type="entry name" value="SNF2-like_sf"/>
</dbReference>
<evidence type="ECO:0000313" key="5">
    <source>
        <dbReference type="EMBL" id="KAL3639592.1"/>
    </source>
</evidence>
<dbReference type="Gene3D" id="3.40.50.10810">
    <property type="entry name" value="Tandem AAA-ATPase domain"/>
    <property type="match status" value="1"/>
</dbReference>
<comment type="caution">
    <text evidence="5">The sequence shown here is derived from an EMBL/GenBank/DDBJ whole genome shotgun (WGS) entry which is preliminary data.</text>
</comment>
<dbReference type="AlphaFoldDB" id="A0ABD3DD18"/>
<keyword evidence="2" id="KW-0539">Nucleus</keyword>
<comment type="subcellular location">
    <subcellularLocation>
        <location evidence="1">Nucleus</location>
    </subcellularLocation>
</comment>
<evidence type="ECO:0000313" key="6">
    <source>
        <dbReference type="Proteomes" id="UP001632038"/>
    </source>
</evidence>
<dbReference type="PANTHER" id="PTHR45623">
    <property type="entry name" value="CHROMODOMAIN-HELICASE-DNA-BINDING PROTEIN 3-RELATED-RELATED"/>
    <property type="match status" value="1"/>
</dbReference>
<evidence type="ECO:0000256" key="1">
    <source>
        <dbReference type="ARBA" id="ARBA00004123"/>
    </source>
</evidence>
<keyword evidence="6" id="KW-1185">Reference proteome</keyword>
<dbReference type="Proteomes" id="UP001632038">
    <property type="component" value="Unassembled WGS sequence"/>
</dbReference>
<organism evidence="5 6">
    <name type="scientific">Castilleja foliolosa</name>
    <dbReference type="NCBI Taxonomy" id="1961234"/>
    <lineage>
        <taxon>Eukaryota</taxon>
        <taxon>Viridiplantae</taxon>
        <taxon>Streptophyta</taxon>
        <taxon>Embryophyta</taxon>
        <taxon>Tracheophyta</taxon>
        <taxon>Spermatophyta</taxon>
        <taxon>Magnoliopsida</taxon>
        <taxon>eudicotyledons</taxon>
        <taxon>Gunneridae</taxon>
        <taxon>Pentapetalae</taxon>
        <taxon>asterids</taxon>
        <taxon>lamiids</taxon>
        <taxon>Lamiales</taxon>
        <taxon>Orobanchaceae</taxon>
        <taxon>Pedicularideae</taxon>
        <taxon>Castillejinae</taxon>
        <taxon>Castilleja</taxon>
    </lineage>
</organism>
<evidence type="ECO:0000256" key="3">
    <source>
        <dbReference type="SAM" id="MobiDB-lite"/>
    </source>
</evidence>
<evidence type="ECO:0000256" key="2">
    <source>
        <dbReference type="ARBA" id="ARBA00023242"/>
    </source>
</evidence>
<feature type="region of interest" description="Disordered" evidence="3">
    <location>
        <begin position="1"/>
        <end position="20"/>
    </location>
</feature>
<dbReference type="InterPro" id="IPR014001">
    <property type="entry name" value="Helicase_ATP-bd"/>
</dbReference>
<accession>A0ABD3DD18</accession>
<proteinExistence type="predicted"/>